<evidence type="ECO:0000313" key="2">
    <source>
        <dbReference type="Proteomes" id="UP000253975"/>
    </source>
</evidence>
<reference evidence="1 2" key="1">
    <citation type="journal article" date="2018" name="Elife">
        <title>Discovery and characterization of a prevalent human gut bacterial enzyme sufficient for the inactivation of a family of plant toxins.</title>
        <authorList>
            <person name="Koppel N."/>
            <person name="Bisanz J.E."/>
            <person name="Pandelia M.E."/>
            <person name="Turnbaugh P.J."/>
            <person name="Balskus E.P."/>
        </authorList>
    </citation>
    <scope>NUCLEOTIDE SEQUENCE [LARGE SCALE GENOMIC DNA]</scope>
    <source>
        <strain evidence="1 2">OB21 GAM31</strain>
    </source>
</reference>
<sequence length="200" mass="21693">MDKGKFVSLYDWKGAFGASVAPFDYIKGMLSHAADGAAFWNGGSMLSDSEKALAEMMAAQFMDKGDAAAAEPAEGTVKITFFEKGNTVDSSIEGIASRMQFDGCFAIDEYMIQRKDGTPVDAGFGADFNDAGGPVASWVWFSRPVNGPVKAKFEERFNGSFDEEGLRMDIPTEDFLAFADSGAWNAFAVEDDEDDQVLFE</sequence>
<dbReference type="EMBL" id="PPTO01000005">
    <property type="protein sequence ID" value="RDB59380.1"/>
    <property type="molecule type" value="Genomic_DNA"/>
</dbReference>
<name>A0A369LJ72_9ACTN</name>
<evidence type="ECO:0000313" key="1">
    <source>
        <dbReference type="EMBL" id="RDB59380.1"/>
    </source>
</evidence>
<proteinExistence type="predicted"/>
<organism evidence="1 2">
    <name type="scientific">Slackia isoflavoniconvertens</name>
    <dbReference type="NCBI Taxonomy" id="572010"/>
    <lineage>
        <taxon>Bacteria</taxon>
        <taxon>Bacillati</taxon>
        <taxon>Actinomycetota</taxon>
        <taxon>Coriobacteriia</taxon>
        <taxon>Eggerthellales</taxon>
        <taxon>Eggerthellaceae</taxon>
        <taxon>Slackia</taxon>
    </lineage>
</organism>
<protein>
    <submittedName>
        <fullName evidence="1">Uncharacterized protein</fullName>
    </submittedName>
</protein>
<comment type="caution">
    <text evidence="1">The sequence shown here is derived from an EMBL/GenBank/DDBJ whole genome shotgun (WGS) entry which is preliminary data.</text>
</comment>
<gene>
    <name evidence="1" type="ORF">C1881_04430</name>
</gene>
<accession>A0A369LJ72</accession>
<dbReference type="Proteomes" id="UP000253975">
    <property type="component" value="Unassembled WGS sequence"/>
</dbReference>
<dbReference type="RefSeq" id="WP_114615328.1">
    <property type="nucleotide sequence ID" value="NZ_PPTO01000005.1"/>
</dbReference>
<dbReference type="AlphaFoldDB" id="A0A369LJ72"/>